<keyword evidence="2" id="KW-1185">Reference proteome</keyword>
<gene>
    <name evidence="1" type="ORF">vBBceSLY1_00008</name>
</gene>
<protein>
    <submittedName>
        <fullName evidence="1">Uncharacterized protein</fullName>
    </submittedName>
</protein>
<accession>A0AAE9S239</accession>
<reference evidence="1" key="1">
    <citation type="submission" date="2022-04" db="EMBL/GenBank/DDBJ databases">
        <authorList>
            <person name="Yang M."/>
            <person name="Tan S."/>
        </authorList>
    </citation>
    <scope>NUCLEOTIDE SEQUENCE</scope>
</reference>
<name>A0AAE9S239_9CAUD</name>
<evidence type="ECO:0000313" key="2">
    <source>
        <dbReference type="Proteomes" id="UP001214971"/>
    </source>
</evidence>
<evidence type="ECO:0000313" key="1">
    <source>
        <dbReference type="EMBL" id="USL89227.1"/>
    </source>
</evidence>
<dbReference type="Proteomes" id="UP001214971">
    <property type="component" value="Segment"/>
</dbReference>
<dbReference type="EMBL" id="ON366410">
    <property type="protein sequence ID" value="USL89227.1"/>
    <property type="molecule type" value="Genomic_DNA"/>
</dbReference>
<proteinExistence type="predicted"/>
<sequence length="52" mass="6109">MNRCHERSIAWMLSVGFSRVAILNTLLSYGHAPYIAELYVARFEFMNKIKIF</sequence>
<organism evidence="1 2">
    <name type="scientific">Bacillus phage vB_BceS_LY1</name>
    <dbReference type="NCBI Taxonomy" id="2950459"/>
    <lineage>
        <taxon>Viruses</taxon>
        <taxon>Duplodnaviria</taxon>
        <taxon>Heunggongvirae</taxon>
        <taxon>Uroviricota</taxon>
        <taxon>Caudoviricetes</taxon>
        <taxon>Gutmannvirinae</taxon>
        <taxon>Layangavirus</taxon>
        <taxon>Layangavirus LY1</taxon>
    </lineage>
</organism>